<dbReference type="SUPFAM" id="SSF54236">
    <property type="entry name" value="Ubiquitin-like"/>
    <property type="match status" value="1"/>
</dbReference>
<dbReference type="AlphaFoldDB" id="A0A9P0EK16"/>
<dbReference type="Pfam" id="PF00240">
    <property type="entry name" value="ubiquitin"/>
    <property type="match status" value="1"/>
</dbReference>
<evidence type="ECO:0000256" key="1">
    <source>
        <dbReference type="SAM" id="MobiDB-lite"/>
    </source>
</evidence>
<dbReference type="Gene3D" id="1.20.225.20">
    <property type="entry name" value="Ub domain-containing protein, DC-UbP/UBTD2, N-terminal domain"/>
    <property type="match status" value="1"/>
</dbReference>
<dbReference type="Pfam" id="PF16455">
    <property type="entry name" value="UBD"/>
    <property type="match status" value="1"/>
</dbReference>
<evidence type="ECO:0000313" key="3">
    <source>
        <dbReference type="EMBL" id="CAH0054276.1"/>
    </source>
</evidence>
<feature type="region of interest" description="Disordered" evidence="1">
    <location>
        <begin position="1"/>
        <end position="80"/>
    </location>
</feature>
<dbReference type="InterPro" id="IPR000626">
    <property type="entry name" value="Ubiquitin-like_dom"/>
</dbReference>
<evidence type="ECO:0000313" key="4">
    <source>
        <dbReference type="Proteomes" id="UP000775872"/>
    </source>
</evidence>
<dbReference type="PANTHER" id="PTHR13609">
    <property type="entry name" value="UBIQUITIN DOMAIN CONTAINING 1 PROTEIN-RELATED"/>
    <property type="match status" value="1"/>
</dbReference>
<dbReference type="OrthoDB" id="1640476at2759"/>
<accession>A0A9P0EK16</accession>
<feature type="compositionally biased region" description="Basic and acidic residues" evidence="1">
    <location>
        <begin position="70"/>
        <end position="80"/>
    </location>
</feature>
<dbReference type="InterPro" id="IPR038169">
    <property type="entry name" value="DC-UbP/UBTD2_N_sf"/>
</dbReference>
<dbReference type="Proteomes" id="UP000775872">
    <property type="component" value="Unassembled WGS sequence"/>
</dbReference>
<sequence>MVSWEPTGCCISRSSGPNSPYPGGDPASSSRAINPPPLSLGESVLQSAAGGGSASNTNAQHQPTRRRREQRPLDQRINKPLRRHEWTSKGRTWTKGQLAHERRDFFDTRVTGRAEVWQTLHAALQVLWDPTQEDDGMDGLGTAQSILSAAEILLPTGNLANGVYDSLGNYYALPEWIVCDPVDVLEDGKGDLSGEGDDTTAGGDDDDDDDDSITGEGEHKREKGKEIVDVSEQITLRARLSENGRDYKVTVGKTEHIRSVAKKIAEEAQLPATKKIRIAYMGKILKESGSLENQGWQEGHILNALVFPRTACSPPFASDVLEI</sequence>
<comment type="caution">
    <text evidence="3">The sequence shown here is derived from an EMBL/GenBank/DDBJ whole genome shotgun (WGS) entry which is preliminary data.</text>
</comment>
<dbReference type="InterPro" id="IPR032752">
    <property type="entry name" value="DC-UbP/UBTD2_N"/>
</dbReference>
<dbReference type="EMBL" id="CABFOC020000048">
    <property type="protein sequence ID" value="CAH0054276.1"/>
    <property type="molecule type" value="Genomic_DNA"/>
</dbReference>
<evidence type="ECO:0000259" key="2">
    <source>
        <dbReference type="PROSITE" id="PS50053"/>
    </source>
</evidence>
<gene>
    <name evidence="3" type="ORF">CSOL1703_00015748</name>
</gene>
<reference evidence="3" key="1">
    <citation type="submission" date="2021-10" db="EMBL/GenBank/DDBJ databases">
        <authorList>
            <person name="Piombo E."/>
        </authorList>
    </citation>
    <scope>NUCLEOTIDE SEQUENCE</scope>
</reference>
<proteinExistence type="predicted"/>
<dbReference type="InterPro" id="IPR029071">
    <property type="entry name" value="Ubiquitin-like_domsf"/>
</dbReference>
<dbReference type="InterPro" id="IPR039869">
    <property type="entry name" value="UBTD1/2"/>
</dbReference>
<dbReference type="Gene3D" id="3.10.20.90">
    <property type="entry name" value="Phosphatidylinositol 3-kinase Catalytic Subunit, Chain A, domain 1"/>
    <property type="match status" value="1"/>
</dbReference>
<feature type="region of interest" description="Disordered" evidence="1">
    <location>
        <begin position="188"/>
        <end position="226"/>
    </location>
</feature>
<keyword evidence="4" id="KW-1185">Reference proteome</keyword>
<dbReference type="SMART" id="SM00213">
    <property type="entry name" value="UBQ"/>
    <property type="match status" value="1"/>
</dbReference>
<feature type="compositionally biased region" description="Basic and acidic residues" evidence="1">
    <location>
        <begin position="216"/>
        <end position="226"/>
    </location>
</feature>
<organism evidence="3 4">
    <name type="scientific">Clonostachys solani</name>
    <dbReference type="NCBI Taxonomy" id="160281"/>
    <lineage>
        <taxon>Eukaryota</taxon>
        <taxon>Fungi</taxon>
        <taxon>Dikarya</taxon>
        <taxon>Ascomycota</taxon>
        <taxon>Pezizomycotina</taxon>
        <taxon>Sordariomycetes</taxon>
        <taxon>Hypocreomycetidae</taxon>
        <taxon>Hypocreales</taxon>
        <taxon>Bionectriaceae</taxon>
        <taxon>Clonostachys</taxon>
    </lineage>
</organism>
<feature type="compositionally biased region" description="Acidic residues" evidence="1">
    <location>
        <begin position="194"/>
        <end position="213"/>
    </location>
</feature>
<protein>
    <recommendedName>
        <fullName evidence="2">Ubiquitin-like domain-containing protein</fullName>
    </recommendedName>
</protein>
<dbReference type="PROSITE" id="PS50053">
    <property type="entry name" value="UBIQUITIN_2"/>
    <property type="match status" value="1"/>
</dbReference>
<name>A0A9P0EK16_9HYPO</name>
<feature type="domain" description="Ubiquitin-like" evidence="2">
    <location>
        <begin position="232"/>
        <end position="311"/>
    </location>
</feature>